<accession>A0A6J6N0C8</accession>
<dbReference type="GO" id="GO:0006508">
    <property type="term" value="P:proteolysis"/>
    <property type="evidence" value="ECO:0007669"/>
    <property type="project" value="InterPro"/>
</dbReference>
<reference evidence="3" key="1">
    <citation type="submission" date="2020-05" db="EMBL/GenBank/DDBJ databases">
        <authorList>
            <person name="Chiriac C."/>
            <person name="Salcher M."/>
            <person name="Ghai R."/>
            <person name="Kavagutti S V."/>
        </authorList>
    </citation>
    <scope>NUCLEOTIDE SEQUENCE</scope>
</reference>
<dbReference type="PRINTS" id="PR00922">
    <property type="entry name" value="DADACBPTASE3"/>
</dbReference>
<evidence type="ECO:0000256" key="1">
    <source>
        <dbReference type="ARBA" id="ARBA00006096"/>
    </source>
</evidence>
<protein>
    <submittedName>
        <fullName evidence="3">Unannotated protein</fullName>
    </submittedName>
</protein>
<dbReference type="GO" id="GO:0000270">
    <property type="term" value="P:peptidoglycan metabolic process"/>
    <property type="evidence" value="ECO:0007669"/>
    <property type="project" value="TreeGrafter"/>
</dbReference>
<dbReference type="Gene3D" id="3.40.710.10">
    <property type="entry name" value="DD-peptidase/beta-lactamase superfamily"/>
    <property type="match status" value="1"/>
</dbReference>
<dbReference type="EMBL" id="CAEZXG010000028">
    <property type="protein sequence ID" value="CAB4679596.1"/>
    <property type="molecule type" value="Genomic_DNA"/>
</dbReference>
<organism evidence="3">
    <name type="scientific">freshwater metagenome</name>
    <dbReference type="NCBI Taxonomy" id="449393"/>
    <lineage>
        <taxon>unclassified sequences</taxon>
        <taxon>metagenomes</taxon>
        <taxon>ecological metagenomes</taxon>
    </lineage>
</organism>
<dbReference type="PANTHER" id="PTHR30023">
    <property type="entry name" value="D-ALANYL-D-ALANINE CARBOXYPEPTIDASE"/>
    <property type="match status" value="1"/>
</dbReference>
<comment type="similarity">
    <text evidence="1">Belongs to the peptidase S13 family.</text>
</comment>
<dbReference type="InterPro" id="IPR012338">
    <property type="entry name" value="Beta-lactam/transpept-like"/>
</dbReference>
<keyword evidence="2" id="KW-0378">Hydrolase</keyword>
<evidence type="ECO:0000313" key="3">
    <source>
        <dbReference type="EMBL" id="CAB4679596.1"/>
    </source>
</evidence>
<dbReference type="PANTHER" id="PTHR30023:SF0">
    <property type="entry name" value="PENICILLIN-SENSITIVE CARBOXYPEPTIDASE A"/>
    <property type="match status" value="1"/>
</dbReference>
<dbReference type="SUPFAM" id="SSF56601">
    <property type="entry name" value="beta-lactamase/transpeptidase-like"/>
    <property type="match status" value="1"/>
</dbReference>
<sequence length="388" mass="41962">MLFLFFIAISCAISNVPAQAVLSAASIPTVFDEFLKLPALANPAVVLIDGRSGEVVYEKNSFSQRKPASVMKIFSAAAALTYLAPEKIFTTQIWLGSQPKTLVIQGTLDPWISLSDSVAQKMNRASLPYLAFNALSSIKKNNGGSLKNITVEYAGLYSQDIANLKSFWAKRGLKPTMKSVAPDKALLDSSEFIVGDESPDLSKILDFTLKWSDNLLAERLARLSSQAAGFPMNDVGVQMTFEQLLTSLEIDSTKLVVADASGLSKVNRITASMLGKLLFKLRNNPQYQLLYDSLPVGGVSGTLRYRFLTTAPSAIGLVRAKTGTLNGTVTLAGYVESTDREYIFVTLADEIPRGTRASDKARAAIDRLLGRIAAPNIPAEISEVTPEP</sequence>
<dbReference type="AlphaFoldDB" id="A0A6J6N0C8"/>
<gene>
    <name evidence="3" type="ORF">UFOPK2359_00604</name>
    <name evidence="4" type="ORF">UFOPK3167_00513</name>
</gene>
<dbReference type="EMBL" id="CAFABF010000015">
    <property type="protein sequence ID" value="CAB4824536.1"/>
    <property type="molecule type" value="Genomic_DNA"/>
</dbReference>
<evidence type="ECO:0000313" key="4">
    <source>
        <dbReference type="EMBL" id="CAB4824536.1"/>
    </source>
</evidence>
<evidence type="ECO:0000256" key="2">
    <source>
        <dbReference type="ARBA" id="ARBA00022801"/>
    </source>
</evidence>
<dbReference type="InterPro" id="IPR000667">
    <property type="entry name" value="Peptidase_S13"/>
</dbReference>
<dbReference type="Pfam" id="PF02113">
    <property type="entry name" value="Peptidase_S13"/>
    <property type="match status" value="2"/>
</dbReference>
<proteinExistence type="inferred from homology"/>
<dbReference type="GO" id="GO:0004185">
    <property type="term" value="F:serine-type carboxypeptidase activity"/>
    <property type="evidence" value="ECO:0007669"/>
    <property type="project" value="InterPro"/>
</dbReference>
<name>A0A6J6N0C8_9ZZZZ</name>